<sequence length="72" mass="7248">MTTSLLLQYGIIAIVVLFALRSLIQRFARKQGGCGSSCGSCGGGCASNGATPVVMIKPLPPTKKGGDCCAGD</sequence>
<name>A0A318JCE5_9NEIS</name>
<dbReference type="Pfam" id="PF12669">
    <property type="entry name" value="FeoB_associated"/>
    <property type="match status" value="1"/>
</dbReference>
<proteinExistence type="predicted"/>
<keyword evidence="1" id="KW-1133">Transmembrane helix</keyword>
<dbReference type="AlphaFoldDB" id="A0A318JCE5"/>
<dbReference type="RefSeq" id="WP_059286521.1">
    <property type="nucleotide sequence ID" value="NZ_LNQU01000086.1"/>
</dbReference>
<reference evidence="2 3" key="1">
    <citation type="submission" date="2018-05" db="EMBL/GenBank/DDBJ databases">
        <title>Genomic Encyclopedia of Type Strains, Phase IV (KMG-IV): sequencing the most valuable type-strain genomes for metagenomic binning, comparative biology and taxonomic classification.</title>
        <authorList>
            <person name="Goeker M."/>
        </authorList>
    </citation>
    <scope>NUCLEOTIDE SEQUENCE [LARGE SCALE GENOMIC DNA]</scope>
    <source>
        <strain evidence="2 3">DSM 25134</strain>
    </source>
</reference>
<accession>A0A318JCE5</accession>
<evidence type="ECO:0000256" key="1">
    <source>
        <dbReference type="SAM" id="Phobius"/>
    </source>
</evidence>
<dbReference type="EMBL" id="QJKC01000012">
    <property type="protein sequence ID" value="PXX44640.1"/>
    <property type="molecule type" value="Genomic_DNA"/>
</dbReference>
<keyword evidence="1" id="KW-0472">Membrane</keyword>
<keyword evidence="3" id="KW-1185">Reference proteome</keyword>
<keyword evidence="1" id="KW-0812">Transmembrane</keyword>
<comment type="caution">
    <text evidence="2">The sequence shown here is derived from an EMBL/GenBank/DDBJ whole genome shotgun (WGS) entry which is preliminary data.</text>
</comment>
<protein>
    <submittedName>
        <fullName evidence="2">Attachment p12 family protein</fullName>
    </submittedName>
</protein>
<dbReference type="OrthoDB" id="8595945at2"/>
<dbReference type="Proteomes" id="UP000248395">
    <property type="component" value="Unassembled WGS sequence"/>
</dbReference>
<gene>
    <name evidence="2" type="ORF">DFR38_11259</name>
</gene>
<evidence type="ECO:0000313" key="3">
    <source>
        <dbReference type="Proteomes" id="UP000248395"/>
    </source>
</evidence>
<organism evidence="2 3">
    <name type="scientific">Aquitalea magnusonii</name>
    <dbReference type="NCBI Taxonomy" id="332411"/>
    <lineage>
        <taxon>Bacteria</taxon>
        <taxon>Pseudomonadati</taxon>
        <taxon>Pseudomonadota</taxon>
        <taxon>Betaproteobacteria</taxon>
        <taxon>Neisseriales</taxon>
        <taxon>Chromobacteriaceae</taxon>
        <taxon>Aquitalea</taxon>
    </lineage>
</organism>
<evidence type="ECO:0000313" key="2">
    <source>
        <dbReference type="EMBL" id="PXX44640.1"/>
    </source>
</evidence>
<feature type="transmembrane region" description="Helical" evidence="1">
    <location>
        <begin position="6"/>
        <end position="24"/>
    </location>
</feature>